<proteinExistence type="predicted"/>
<name>A0A2R8AGK4_9RHOB</name>
<protein>
    <recommendedName>
        <fullName evidence="5">HTH tetR-type domain-containing protein</fullName>
    </recommendedName>
</protein>
<dbReference type="RefSeq" id="WP_108783911.1">
    <property type="nucleotide sequence ID" value="NZ_OMKW01000009.1"/>
</dbReference>
<dbReference type="PROSITE" id="PS50977">
    <property type="entry name" value="HTH_TETR_2"/>
    <property type="match status" value="1"/>
</dbReference>
<dbReference type="OrthoDB" id="7056813at2"/>
<keyword evidence="3" id="KW-0804">Transcription</keyword>
<dbReference type="Pfam" id="PF00440">
    <property type="entry name" value="TetR_N"/>
    <property type="match status" value="1"/>
</dbReference>
<dbReference type="SUPFAM" id="SSF48498">
    <property type="entry name" value="Tetracyclin repressor-like, C-terminal domain"/>
    <property type="match status" value="1"/>
</dbReference>
<dbReference type="Pfam" id="PF13305">
    <property type="entry name" value="TetR_C_33"/>
    <property type="match status" value="1"/>
</dbReference>
<dbReference type="InterPro" id="IPR009057">
    <property type="entry name" value="Homeodomain-like_sf"/>
</dbReference>
<keyword evidence="2 4" id="KW-0238">DNA-binding</keyword>
<reference evidence="6 7" key="1">
    <citation type="submission" date="2018-03" db="EMBL/GenBank/DDBJ databases">
        <authorList>
            <person name="Keele B.F."/>
        </authorList>
    </citation>
    <scope>NUCLEOTIDE SEQUENCE [LARGE SCALE GENOMIC DNA]</scope>
    <source>
        <strain evidence="6 7">CeCT 8812</strain>
    </source>
</reference>
<dbReference type="Proteomes" id="UP000244932">
    <property type="component" value="Unassembled WGS sequence"/>
</dbReference>
<evidence type="ECO:0000313" key="7">
    <source>
        <dbReference type="Proteomes" id="UP000244932"/>
    </source>
</evidence>
<keyword evidence="1" id="KW-0805">Transcription regulation</keyword>
<organism evidence="6 7">
    <name type="scientific">Pontivivens insulae</name>
    <dbReference type="NCBI Taxonomy" id="1639689"/>
    <lineage>
        <taxon>Bacteria</taxon>
        <taxon>Pseudomonadati</taxon>
        <taxon>Pseudomonadota</taxon>
        <taxon>Alphaproteobacteria</taxon>
        <taxon>Rhodobacterales</taxon>
        <taxon>Paracoccaceae</taxon>
        <taxon>Pontivivens</taxon>
    </lineage>
</organism>
<sequence>MIQTKPRDAHHHGNLKEALVDYTLNAANEGLLADLSVRRAARDLGVSPGAAYRHFPDKNALLQSVAERGFDALAAAFEEVVPFDSVPRNAADAANRFTALAMVYVSFANERTELWRLMFGPFGMATGKTSVRPSTYDWLGKSLAELAHYELIKPPESGAQFFAWSAIHGMSDLQGSPALRAQPIAASVERQCEMILRALANSG</sequence>
<dbReference type="Gene3D" id="1.10.357.10">
    <property type="entry name" value="Tetracycline Repressor, domain 2"/>
    <property type="match status" value="1"/>
</dbReference>
<evidence type="ECO:0000259" key="5">
    <source>
        <dbReference type="PROSITE" id="PS50977"/>
    </source>
</evidence>
<evidence type="ECO:0000313" key="6">
    <source>
        <dbReference type="EMBL" id="SPF31208.1"/>
    </source>
</evidence>
<dbReference type="EMBL" id="OMKW01000009">
    <property type="protein sequence ID" value="SPF31208.1"/>
    <property type="molecule type" value="Genomic_DNA"/>
</dbReference>
<dbReference type="InterPro" id="IPR001647">
    <property type="entry name" value="HTH_TetR"/>
</dbReference>
<keyword evidence="7" id="KW-1185">Reference proteome</keyword>
<dbReference type="GO" id="GO:0003677">
    <property type="term" value="F:DNA binding"/>
    <property type="evidence" value="ECO:0007669"/>
    <property type="project" value="UniProtKB-UniRule"/>
</dbReference>
<dbReference type="InterPro" id="IPR036271">
    <property type="entry name" value="Tet_transcr_reg_TetR-rel_C_sf"/>
</dbReference>
<dbReference type="SUPFAM" id="SSF46689">
    <property type="entry name" value="Homeodomain-like"/>
    <property type="match status" value="1"/>
</dbReference>
<gene>
    <name evidence="6" type="ORF">POI8812_03565</name>
</gene>
<accession>A0A2R8AGK4</accession>
<feature type="DNA-binding region" description="H-T-H motif" evidence="4">
    <location>
        <begin position="36"/>
        <end position="55"/>
    </location>
</feature>
<evidence type="ECO:0000256" key="3">
    <source>
        <dbReference type="ARBA" id="ARBA00023163"/>
    </source>
</evidence>
<evidence type="ECO:0000256" key="4">
    <source>
        <dbReference type="PROSITE-ProRule" id="PRU00335"/>
    </source>
</evidence>
<dbReference type="InterPro" id="IPR025996">
    <property type="entry name" value="MT1864/Rv1816-like_C"/>
</dbReference>
<feature type="domain" description="HTH tetR-type" evidence="5">
    <location>
        <begin position="13"/>
        <end position="73"/>
    </location>
</feature>
<dbReference type="AlphaFoldDB" id="A0A2R8AGK4"/>
<evidence type="ECO:0000256" key="2">
    <source>
        <dbReference type="ARBA" id="ARBA00023125"/>
    </source>
</evidence>
<evidence type="ECO:0000256" key="1">
    <source>
        <dbReference type="ARBA" id="ARBA00023015"/>
    </source>
</evidence>